<feature type="domain" description="RNA-dependent RNA polymerase 6-like second" evidence="11">
    <location>
        <begin position="96"/>
        <end position="262"/>
    </location>
</feature>
<dbReference type="InterPro" id="IPR057297">
    <property type="entry name" value="RDR6-like_2nd"/>
</dbReference>
<evidence type="ECO:0000313" key="14">
    <source>
        <dbReference type="EMBL" id="VAH85293.1"/>
    </source>
</evidence>
<evidence type="ECO:0000256" key="3">
    <source>
        <dbReference type="ARBA" id="ARBA00022679"/>
    </source>
</evidence>
<evidence type="ECO:0000256" key="2">
    <source>
        <dbReference type="ARBA" id="ARBA00022484"/>
    </source>
</evidence>
<evidence type="ECO:0000256" key="7">
    <source>
        <dbReference type="ARBA" id="ARBA00048744"/>
    </source>
</evidence>
<evidence type="ECO:0000256" key="6">
    <source>
        <dbReference type="ARBA" id="ARBA00023158"/>
    </source>
</evidence>
<comment type="function">
    <text evidence="8">Probably involved in the RNA silencing pathway and required for the generation of small interfering RNAs (siRNAs).</text>
</comment>
<dbReference type="InterPro" id="IPR058752">
    <property type="entry name" value="RDRP_C_head"/>
</dbReference>
<dbReference type="InterPro" id="IPR057596">
    <property type="entry name" value="RDRP_core"/>
</dbReference>
<name>A0A9R1QXC9_TRITD</name>
<feature type="domain" description="RNA-dependent RNA polymerase 6-like RNA-binding" evidence="10">
    <location>
        <begin position="38"/>
        <end position="76"/>
    </location>
</feature>
<dbReference type="EMBL" id="LT934116">
    <property type="protein sequence ID" value="VAH85293.1"/>
    <property type="molecule type" value="Genomic_DNA"/>
</dbReference>
<evidence type="ECO:0000259" key="12">
    <source>
        <dbReference type="Pfam" id="PF26252"/>
    </source>
</evidence>
<evidence type="ECO:0000256" key="5">
    <source>
        <dbReference type="ARBA" id="ARBA00022884"/>
    </source>
</evidence>
<keyword evidence="3 8" id="KW-0808">Transferase</keyword>
<feature type="domain" description="RDRP core" evidence="9">
    <location>
        <begin position="392"/>
        <end position="978"/>
    </location>
</feature>
<proteinExistence type="inferred from homology"/>
<accession>A0A9R1QXC9</accession>
<evidence type="ECO:0000256" key="1">
    <source>
        <dbReference type="ARBA" id="ARBA00005762"/>
    </source>
</evidence>
<dbReference type="InterPro" id="IPR058751">
    <property type="entry name" value="RDRP_helical"/>
</dbReference>
<dbReference type="PANTHER" id="PTHR23079:SF18">
    <property type="entry name" value="RNA-DEPENDENT RNA POLYMERASE 6"/>
    <property type="match status" value="1"/>
</dbReference>
<dbReference type="Proteomes" id="UP000324705">
    <property type="component" value="Chromosome 3B"/>
</dbReference>
<dbReference type="InterPro" id="IPR007855">
    <property type="entry name" value="RDRP"/>
</dbReference>
<comment type="catalytic activity">
    <reaction evidence="7 8">
        <text>RNA(n) + a ribonucleoside 5'-triphosphate = RNA(n+1) + diphosphate</text>
        <dbReference type="Rhea" id="RHEA:21248"/>
        <dbReference type="Rhea" id="RHEA-COMP:14527"/>
        <dbReference type="Rhea" id="RHEA-COMP:17342"/>
        <dbReference type="ChEBI" id="CHEBI:33019"/>
        <dbReference type="ChEBI" id="CHEBI:61557"/>
        <dbReference type="ChEBI" id="CHEBI:140395"/>
        <dbReference type="EC" id="2.7.7.48"/>
    </reaction>
</comment>
<evidence type="ECO:0000259" key="13">
    <source>
        <dbReference type="Pfam" id="PF26253"/>
    </source>
</evidence>
<keyword evidence="15" id="KW-1185">Reference proteome</keyword>
<dbReference type="Pfam" id="PF26253">
    <property type="entry name" value="RdRP_head"/>
    <property type="match status" value="1"/>
</dbReference>
<evidence type="ECO:0000259" key="10">
    <source>
        <dbReference type="Pfam" id="PF24572"/>
    </source>
</evidence>
<organism evidence="14 15">
    <name type="scientific">Triticum turgidum subsp. durum</name>
    <name type="common">Durum wheat</name>
    <name type="synonym">Triticum durum</name>
    <dbReference type="NCBI Taxonomy" id="4567"/>
    <lineage>
        <taxon>Eukaryota</taxon>
        <taxon>Viridiplantae</taxon>
        <taxon>Streptophyta</taxon>
        <taxon>Embryophyta</taxon>
        <taxon>Tracheophyta</taxon>
        <taxon>Spermatophyta</taxon>
        <taxon>Magnoliopsida</taxon>
        <taxon>Liliopsida</taxon>
        <taxon>Poales</taxon>
        <taxon>Poaceae</taxon>
        <taxon>BOP clade</taxon>
        <taxon>Pooideae</taxon>
        <taxon>Triticodae</taxon>
        <taxon>Triticeae</taxon>
        <taxon>Triticinae</taxon>
        <taxon>Triticum</taxon>
    </lineage>
</organism>
<dbReference type="Pfam" id="PF05183">
    <property type="entry name" value="RdRP"/>
    <property type="match status" value="1"/>
</dbReference>
<evidence type="ECO:0000259" key="9">
    <source>
        <dbReference type="Pfam" id="PF05183"/>
    </source>
</evidence>
<dbReference type="AlphaFoldDB" id="A0A9R1QXC9"/>
<keyword evidence="4 8" id="KW-0548">Nucleotidyltransferase</keyword>
<dbReference type="Gramene" id="TRITD3Bv1G263210.1">
    <property type="protein sequence ID" value="TRITD3Bv1G263210.1"/>
    <property type="gene ID" value="TRITD3Bv1G263210"/>
</dbReference>
<evidence type="ECO:0000313" key="15">
    <source>
        <dbReference type="Proteomes" id="UP000324705"/>
    </source>
</evidence>
<dbReference type="GO" id="GO:0003968">
    <property type="term" value="F:RNA-directed RNA polymerase activity"/>
    <property type="evidence" value="ECO:0007669"/>
    <property type="project" value="UniProtKB-KW"/>
</dbReference>
<feature type="domain" description="RDRP C-terminal head" evidence="13">
    <location>
        <begin position="998"/>
        <end position="1166"/>
    </location>
</feature>
<dbReference type="PANTHER" id="PTHR23079">
    <property type="entry name" value="RNA-DEPENDENT RNA POLYMERASE"/>
    <property type="match status" value="1"/>
</dbReference>
<sequence>MGPPRAGDLVTTQVSLGGFDAAVRARDLDPGQAQQRLVPVPPHAFVHFARPEAARRAADAAGRCELILSGKPLRAASAPDSALRASRRRGVAPFRFPGSRLEVGDLPAPDAFLAAWRCPGPDDGAGGLEFAVDPFDGSCRFVFARDTAFAFRELREAAVVMRCDVKLEFPVRDVAEVRVFKLDCSLLLRLSAAPLVYYRTADDDIYESVPFDLLDDDDPWIRTTDITPSGAIGRCGVYRITIPARFWSKMERALAYMKERRVTVVECGGGWGARRRGLTVRDEPEFGERMQDLFFCVQHAEGIKFPALFLVNALVHKGVINQHQLTPEFFGLLLGREEDVNVAALKEFWGIKFPVFDACRRLKNLQDRVARNPKLLNSKIGDDHSEVRRLVITPTRAYCLPPQVERSNRVVRHYCVVADRFLRVTFMDEGMQQLNSNVLNFSAAQIVKDLMSNSFLQHKTTVYKRVKTFLTEGFHMCGRKYSFLAFSSNQLRDRSAWFFAEDRTDRTRTVESIRKWMGRFTSKNVAKHTARMGQCFSSTYATVVMQPHEVNECLEDVERNGYVFSDGIGKITQELALEVAKKLQLTDNPPSAYQIRYAGFKGVIAVWEGENDGIQLSLRPSMHKFDSSHTVLEVVSWTKFQPGFLNRQIITLLSSLNVPDAIFSQMQKDMLSNLNNILTDTDVAFDVVTTSCADEGNTAALMLSAGISPGTEPHLKALLLAIRSSQLLGLLEKSRIFVPKGRWLMGCLDELGILEQGQCFIRASSPVLNNSLLKHAPRSSSENNNAETVIGTVVMAKNPCLHPGDVRILEAIDVPALHHLVDCLVFPKNGERPHANEASGSDLDGDLYFVTWDEKLIPPGKRSWNPMDYSPAEAKQLPRKVTQSDIVDFFLKNMVNEKLGPISNAHVVHADMSEYGAMDEKCIQLAELAAFAVDFPKTGKIVSMPPALRPKLYPDFMGKDDAISYKSEKILGRLYRSIQEASSSDLVPEETCTLNDLPYDTDMEVPGAADFLSSAWQCKCSYEAQLDALLKQYGVRTEAELVTEHIWSLPKYNSRKQGDIKERLKNAYSALRKEFRAIFESVEAGLDEDERNRVYEMKASAWYQVTYHPKWVQRSREALEPDREEEEDAPARLSFAWIPVEHLARIKLRCRGGVKVGRRGPVERLAAYMSWSL</sequence>
<reference evidence="14 15" key="1">
    <citation type="submission" date="2017-09" db="EMBL/GenBank/DDBJ databases">
        <authorList>
            <consortium name="International Durum Wheat Genome Sequencing Consortium (IDWGSC)"/>
            <person name="Milanesi L."/>
        </authorList>
    </citation>
    <scope>NUCLEOTIDE SEQUENCE [LARGE SCALE GENOMIC DNA]</scope>
    <source>
        <strain evidence="15">cv. Svevo</strain>
    </source>
</reference>
<dbReference type="EC" id="2.7.7.48" evidence="8"/>
<feature type="domain" description="RDRP helical" evidence="12">
    <location>
        <begin position="292"/>
        <end position="378"/>
    </location>
</feature>
<gene>
    <name evidence="14" type="ORF">TRITD_3Bv1G263210</name>
</gene>
<dbReference type="InterPro" id="IPR057298">
    <property type="entry name" value="RDR6-like_RBD"/>
</dbReference>
<evidence type="ECO:0000256" key="4">
    <source>
        <dbReference type="ARBA" id="ARBA00022695"/>
    </source>
</evidence>
<dbReference type="Pfam" id="PF24577">
    <property type="entry name" value="RDR6_2nd"/>
    <property type="match status" value="1"/>
</dbReference>
<dbReference type="Pfam" id="PF26252">
    <property type="entry name" value="RdRP_helical"/>
    <property type="match status" value="1"/>
</dbReference>
<keyword evidence="2 8" id="KW-0696">RNA-directed RNA polymerase</keyword>
<dbReference type="GO" id="GO:0031380">
    <property type="term" value="C:nuclear RNA-directed RNA polymerase complex"/>
    <property type="evidence" value="ECO:0007669"/>
    <property type="project" value="TreeGrafter"/>
</dbReference>
<dbReference type="GO" id="GO:0030422">
    <property type="term" value="P:siRNA processing"/>
    <property type="evidence" value="ECO:0007669"/>
    <property type="project" value="TreeGrafter"/>
</dbReference>
<evidence type="ECO:0000256" key="8">
    <source>
        <dbReference type="RuleBase" id="RU363098"/>
    </source>
</evidence>
<keyword evidence="5 8" id="KW-0694">RNA-binding</keyword>
<dbReference type="GO" id="GO:0003723">
    <property type="term" value="F:RNA binding"/>
    <property type="evidence" value="ECO:0007669"/>
    <property type="project" value="UniProtKB-KW"/>
</dbReference>
<comment type="similarity">
    <text evidence="1 8">Belongs to the RdRP family.</text>
</comment>
<dbReference type="Pfam" id="PF24572">
    <property type="entry name" value="RBD_RDR6"/>
    <property type="match status" value="1"/>
</dbReference>
<protein>
    <recommendedName>
        <fullName evidence="8">RNA-dependent RNA polymerase</fullName>
        <ecNumber evidence="8">2.7.7.48</ecNumber>
    </recommendedName>
</protein>
<dbReference type="OMA" id="KGLMGQY"/>
<evidence type="ECO:0000259" key="11">
    <source>
        <dbReference type="Pfam" id="PF24577"/>
    </source>
</evidence>
<keyword evidence="6 8" id="KW-0943">RNA-mediated gene silencing</keyword>